<dbReference type="SMART" id="SM00061">
    <property type="entry name" value="MATH"/>
    <property type="match status" value="2"/>
</dbReference>
<dbReference type="Proteomes" id="UP001620626">
    <property type="component" value="Unassembled WGS sequence"/>
</dbReference>
<comment type="caution">
    <text evidence="2">The sequence shown here is derived from an EMBL/GenBank/DDBJ whole genome shotgun (WGS) entry which is preliminary data.</text>
</comment>
<reference evidence="2 3" key="1">
    <citation type="submission" date="2024-10" db="EMBL/GenBank/DDBJ databases">
        <authorList>
            <person name="Kim D."/>
        </authorList>
    </citation>
    <scope>NUCLEOTIDE SEQUENCE [LARGE SCALE GENOMIC DNA]</scope>
    <source>
        <strain evidence="2">BH-2024</strain>
    </source>
</reference>
<dbReference type="PROSITE" id="PS50144">
    <property type="entry name" value="MATH"/>
    <property type="match status" value="1"/>
</dbReference>
<feature type="domain" description="MATH" evidence="1">
    <location>
        <begin position="97"/>
        <end position="233"/>
    </location>
</feature>
<evidence type="ECO:0000313" key="2">
    <source>
        <dbReference type="EMBL" id="KAL3112549.1"/>
    </source>
</evidence>
<dbReference type="PANTHER" id="PTHR46162:SF2">
    <property type="entry name" value="ANKYRIN REPEAT-CONTAINING PROTEIN-RELATED"/>
    <property type="match status" value="1"/>
</dbReference>
<dbReference type="EMBL" id="JBICBT010000468">
    <property type="protein sequence ID" value="KAL3112549.1"/>
    <property type="molecule type" value="Genomic_DNA"/>
</dbReference>
<evidence type="ECO:0000313" key="3">
    <source>
        <dbReference type="Proteomes" id="UP001620626"/>
    </source>
</evidence>
<gene>
    <name evidence="2" type="ORF">niasHT_018755</name>
</gene>
<evidence type="ECO:0000259" key="1">
    <source>
        <dbReference type="PROSITE" id="PS50144"/>
    </source>
</evidence>
<dbReference type="PANTHER" id="PTHR46162">
    <property type="entry name" value="TRAF-LIKE FAMILY PROTEIN"/>
    <property type="match status" value="1"/>
</dbReference>
<protein>
    <recommendedName>
        <fullName evidence="1">MATH domain-containing protein</fullName>
    </recommendedName>
</protein>
<dbReference type="InterPro" id="IPR008974">
    <property type="entry name" value="TRAF-like"/>
</dbReference>
<dbReference type="Gene3D" id="2.60.210.10">
    <property type="entry name" value="Apoptosis, Tumor Necrosis Factor Receptor Associated Protein 2, Chain A"/>
    <property type="match status" value="2"/>
</dbReference>
<dbReference type="AlphaFoldDB" id="A0ABD2LBK9"/>
<dbReference type="InterPro" id="IPR002083">
    <property type="entry name" value="MATH/TRAF_dom"/>
</dbReference>
<name>A0ABD2LBK9_9BILA</name>
<organism evidence="2 3">
    <name type="scientific">Heterodera trifolii</name>
    <dbReference type="NCBI Taxonomy" id="157864"/>
    <lineage>
        <taxon>Eukaryota</taxon>
        <taxon>Metazoa</taxon>
        <taxon>Ecdysozoa</taxon>
        <taxon>Nematoda</taxon>
        <taxon>Chromadorea</taxon>
        <taxon>Rhabditida</taxon>
        <taxon>Tylenchina</taxon>
        <taxon>Tylenchomorpha</taxon>
        <taxon>Tylenchoidea</taxon>
        <taxon>Heteroderidae</taxon>
        <taxon>Heteroderinae</taxon>
        <taxon>Heterodera</taxon>
    </lineage>
</organism>
<keyword evidence="3" id="KW-1185">Reference proteome</keyword>
<accession>A0ABD2LBK9</accession>
<proteinExistence type="predicted"/>
<dbReference type="SUPFAM" id="SSF49599">
    <property type="entry name" value="TRAF domain-like"/>
    <property type="match status" value="2"/>
</dbReference>
<sequence>MFIVFSALRWADEKCRENGIDYSPENRRQMLGPALFKIRFPLFSEEEFSEKIVPSGILSTNEVVGIEQYHTNPNFCVISDGLLCPLQFPSHERIKAFGTLLMTIEKVSEFVKELVESFRHSETVYINELPWKILAKIKTKTGSNDNEKCLGIYLWCTASEKDTNWRCYIHSATFRIYSQKNGAENSVGTFCNYVLDNKLTNMMGFTNFIAFAELMDPSNGFYNNEEDTLTLAIDVTVKNEKIYKFNLDQSKSNGTLSLDIEKVSEFAREIIGSERKSETVTYIKGFLWKLWAKINQWPESTDKKKSLGIYLFCAAPKEAENWSYECSALIRIVSQKDNVADLRREFNGKILKNKRQGLGFNFFSLAALMDPRNGFYNREEDKMTVVIDFNVKEAKTEKNNGVNKCKGRIWTSLRDEFIRIATSHTYERDPSRVIAQKFTTATKRRTVETMEAPSVMRAAASQSIC</sequence>
<dbReference type="Pfam" id="PF22486">
    <property type="entry name" value="MATH_2"/>
    <property type="match status" value="2"/>
</dbReference>